<dbReference type="Proteomes" id="UP000275267">
    <property type="component" value="Unassembled WGS sequence"/>
</dbReference>
<evidence type="ECO:0000256" key="2">
    <source>
        <dbReference type="ARBA" id="ARBA00009191"/>
    </source>
</evidence>
<name>A0A3L6QCX2_PANMI</name>
<protein>
    <submittedName>
        <fullName evidence="7">Protein STRICTOSIDINE SYNTHASE-LIKE 10-like</fullName>
    </submittedName>
</protein>
<keyword evidence="8" id="KW-1185">Reference proteome</keyword>
<dbReference type="FunFam" id="2.120.10.30:FF:000048">
    <property type="entry name" value="Protein strictosidine synthase-like 10"/>
    <property type="match status" value="1"/>
</dbReference>
<evidence type="ECO:0000256" key="4">
    <source>
        <dbReference type="ARBA" id="ARBA00023180"/>
    </source>
</evidence>
<comment type="subcellular location">
    <subcellularLocation>
        <location evidence="1">Vacuole</location>
    </subcellularLocation>
</comment>
<reference evidence="8" key="1">
    <citation type="journal article" date="2019" name="Nat. Commun.">
        <title>The genome of broomcorn millet.</title>
        <authorList>
            <person name="Zou C."/>
            <person name="Miki D."/>
            <person name="Li D."/>
            <person name="Tang Q."/>
            <person name="Xiao L."/>
            <person name="Rajput S."/>
            <person name="Deng P."/>
            <person name="Jia W."/>
            <person name="Huang R."/>
            <person name="Zhang M."/>
            <person name="Sun Y."/>
            <person name="Hu J."/>
            <person name="Fu X."/>
            <person name="Schnable P.S."/>
            <person name="Li F."/>
            <person name="Zhang H."/>
            <person name="Feng B."/>
            <person name="Zhu X."/>
            <person name="Liu R."/>
            <person name="Schnable J.C."/>
            <person name="Zhu J.-K."/>
            <person name="Zhang H."/>
        </authorList>
    </citation>
    <scope>NUCLEOTIDE SEQUENCE [LARGE SCALE GENOMIC DNA]</scope>
</reference>
<dbReference type="PANTHER" id="PTHR10426">
    <property type="entry name" value="STRICTOSIDINE SYNTHASE-RELATED"/>
    <property type="match status" value="1"/>
</dbReference>
<evidence type="ECO:0000256" key="5">
    <source>
        <dbReference type="SAM" id="SignalP"/>
    </source>
</evidence>
<organism evidence="7 8">
    <name type="scientific">Panicum miliaceum</name>
    <name type="common">Proso millet</name>
    <name type="synonym">Broomcorn millet</name>
    <dbReference type="NCBI Taxonomy" id="4540"/>
    <lineage>
        <taxon>Eukaryota</taxon>
        <taxon>Viridiplantae</taxon>
        <taxon>Streptophyta</taxon>
        <taxon>Embryophyta</taxon>
        <taxon>Tracheophyta</taxon>
        <taxon>Spermatophyta</taxon>
        <taxon>Magnoliopsida</taxon>
        <taxon>Liliopsida</taxon>
        <taxon>Poales</taxon>
        <taxon>Poaceae</taxon>
        <taxon>PACMAD clade</taxon>
        <taxon>Panicoideae</taxon>
        <taxon>Panicodae</taxon>
        <taxon>Paniceae</taxon>
        <taxon>Panicinae</taxon>
        <taxon>Panicum</taxon>
        <taxon>Panicum sect. Panicum</taxon>
    </lineage>
</organism>
<dbReference type="AlphaFoldDB" id="A0A3L6QCX2"/>
<dbReference type="InterPro" id="IPR011042">
    <property type="entry name" value="6-blade_b-propeller_TolB-like"/>
</dbReference>
<keyword evidence="3" id="KW-0926">Vacuole</keyword>
<dbReference type="STRING" id="4540.A0A3L6QCX2"/>
<dbReference type="Pfam" id="PF03088">
    <property type="entry name" value="Str_synth"/>
    <property type="match status" value="1"/>
</dbReference>
<evidence type="ECO:0000313" key="7">
    <source>
        <dbReference type="EMBL" id="RLM78553.1"/>
    </source>
</evidence>
<dbReference type="EMBL" id="PQIB02000012">
    <property type="protein sequence ID" value="RLM78553.1"/>
    <property type="molecule type" value="Genomic_DNA"/>
</dbReference>
<evidence type="ECO:0000256" key="3">
    <source>
        <dbReference type="ARBA" id="ARBA00022554"/>
    </source>
</evidence>
<evidence type="ECO:0000313" key="8">
    <source>
        <dbReference type="Proteomes" id="UP000275267"/>
    </source>
</evidence>
<proteinExistence type="inferred from homology"/>
<dbReference type="SUPFAM" id="SSF63829">
    <property type="entry name" value="Calcium-dependent phosphotriesterase"/>
    <property type="match status" value="1"/>
</dbReference>
<dbReference type="OrthoDB" id="5307922at2759"/>
<feature type="domain" description="Strictosidine synthase conserved region" evidence="6">
    <location>
        <begin position="171"/>
        <end position="259"/>
    </location>
</feature>
<dbReference type="GO" id="GO:0005773">
    <property type="term" value="C:vacuole"/>
    <property type="evidence" value="ECO:0007669"/>
    <property type="project" value="UniProtKB-SubCell"/>
</dbReference>
<comment type="caution">
    <text evidence="7">The sequence shown here is derived from an EMBL/GenBank/DDBJ whole genome shotgun (WGS) entry which is preliminary data.</text>
</comment>
<dbReference type="Gene3D" id="2.120.10.30">
    <property type="entry name" value="TolB, C-terminal domain"/>
    <property type="match status" value="1"/>
</dbReference>
<feature type="chain" id="PRO_5018277804" evidence="5">
    <location>
        <begin position="32"/>
        <end position="353"/>
    </location>
</feature>
<accession>A0A3L6QCX2</accession>
<feature type="signal peptide" evidence="5">
    <location>
        <begin position="1"/>
        <end position="31"/>
    </location>
</feature>
<comment type="similarity">
    <text evidence="2">Belongs to the strictosidine synthase family.</text>
</comment>
<keyword evidence="5" id="KW-0732">Signal</keyword>
<dbReference type="PANTHER" id="PTHR10426:SF95">
    <property type="entry name" value="OS06G0623700 PROTEIN"/>
    <property type="match status" value="1"/>
</dbReference>
<dbReference type="GO" id="GO:0012505">
    <property type="term" value="C:endomembrane system"/>
    <property type="evidence" value="ECO:0007669"/>
    <property type="project" value="TreeGrafter"/>
</dbReference>
<dbReference type="GO" id="GO:0016787">
    <property type="term" value="F:hydrolase activity"/>
    <property type="evidence" value="ECO:0007669"/>
    <property type="project" value="TreeGrafter"/>
</dbReference>
<gene>
    <name evidence="7" type="ORF">C2845_PM12G09510</name>
</gene>
<evidence type="ECO:0000256" key="1">
    <source>
        <dbReference type="ARBA" id="ARBA00004116"/>
    </source>
</evidence>
<evidence type="ECO:0000259" key="6">
    <source>
        <dbReference type="Pfam" id="PF03088"/>
    </source>
</evidence>
<keyword evidence="4" id="KW-0325">Glycoprotein</keyword>
<dbReference type="InterPro" id="IPR018119">
    <property type="entry name" value="Strictosidine_synth_cons-reg"/>
</dbReference>
<sequence>MGIIIITGKKLLTLAISLLAVILLLLPCAAAARPLHETRTTTIDGSRSQHLNLRGSLLRGPESVAFDGAGAGPYSGISDGRVLRWNGQARSWSTYTYSPGYDARACTASRIRPAEVTESRCGRPLGLRFHYGSGNLYIADAYKGLMRVGPDGGEATVLATEADGVPLRFTNGVDVDQVTGEVFFTDSSMNYQRSQHERVTATGDSTGRLLKYDPKTTSVTVLQSGITYPNGLAISADRTHLVVALTGPCKLLRYWIKGPKAGTSEPLADLPGYPDNIRADGKGGFWVALHREKLELPFGPDSHLLAVRIKADGQIVQVMRGPKSVRPTEVVEREDGKLYMGSVELPYVAVVSE</sequence>